<accession>A0A6M1TJK6</accession>
<dbReference type="RefSeq" id="WP_165271456.1">
    <property type="nucleotide sequence ID" value="NZ_JAALLS010000044.1"/>
</dbReference>
<feature type="chain" id="PRO_5026854289" description="6-bladed beta-propeller" evidence="1">
    <location>
        <begin position="27"/>
        <end position="380"/>
    </location>
</feature>
<organism evidence="2 3">
    <name type="scientific">Fodinibius halophilus</name>
    <dbReference type="NCBI Taxonomy" id="1736908"/>
    <lineage>
        <taxon>Bacteria</taxon>
        <taxon>Pseudomonadati</taxon>
        <taxon>Balneolota</taxon>
        <taxon>Balneolia</taxon>
        <taxon>Balneolales</taxon>
        <taxon>Balneolaceae</taxon>
        <taxon>Fodinibius</taxon>
    </lineage>
</organism>
<name>A0A6M1TJK6_9BACT</name>
<dbReference type="AlphaFoldDB" id="A0A6M1TJK6"/>
<dbReference type="EMBL" id="JAALLS010000044">
    <property type="protein sequence ID" value="NGP90232.1"/>
    <property type="molecule type" value="Genomic_DNA"/>
</dbReference>
<reference evidence="2 3" key="1">
    <citation type="submission" date="2020-02" db="EMBL/GenBank/DDBJ databases">
        <title>Aliifodinibius halophilus 2W32, complete genome.</title>
        <authorList>
            <person name="Li Y."/>
            <person name="Wu S."/>
        </authorList>
    </citation>
    <scope>NUCLEOTIDE SEQUENCE [LARGE SCALE GENOMIC DNA]</scope>
    <source>
        <strain evidence="2 3">2W32</strain>
    </source>
</reference>
<dbReference type="Proteomes" id="UP000479132">
    <property type="component" value="Unassembled WGS sequence"/>
</dbReference>
<keyword evidence="3" id="KW-1185">Reference proteome</keyword>
<evidence type="ECO:0000256" key="1">
    <source>
        <dbReference type="SAM" id="SignalP"/>
    </source>
</evidence>
<gene>
    <name evidence="2" type="ORF">G3569_17870</name>
</gene>
<keyword evidence="1" id="KW-0732">Signal</keyword>
<evidence type="ECO:0000313" key="3">
    <source>
        <dbReference type="Proteomes" id="UP000479132"/>
    </source>
</evidence>
<evidence type="ECO:0008006" key="4">
    <source>
        <dbReference type="Google" id="ProtNLM"/>
    </source>
</evidence>
<sequence>MKKLLSYFRGLLNISLFILSSAILYSCTADSPEQERLDYSSVPIIDITKKLEISESENLILSNPVRFYATENNHLLIAERSSPGIHQFNEKGEYIEQIARSGRGPGELSGWYYPHFNGSILAASNNPGYIISVYQQESDGIYHHTKNLNVEYPGEFKDIKGLDPVSFYLLENKSTQQLQAPDEFTEGYIHLVEALDDSLVVTDSIISLQHHSDYIYEFPSGGIREYDLPYRFSDVFKSIPNGKTLIARPDNQVIRIRNSDFKVEHELHLNISEKPVSENSLEFHLAGYDSETRKNMEELIRENKPAFMDVFLDDQNRFWLWTDETEAGNEYIILSYDGEPLGKLVLPNAQKITMVQKDQFYVLNKPENDAPSAIVYSFDL</sequence>
<proteinExistence type="predicted"/>
<feature type="signal peptide" evidence="1">
    <location>
        <begin position="1"/>
        <end position="26"/>
    </location>
</feature>
<evidence type="ECO:0000313" key="2">
    <source>
        <dbReference type="EMBL" id="NGP90232.1"/>
    </source>
</evidence>
<dbReference type="PROSITE" id="PS51257">
    <property type="entry name" value="PROKAR_LIPOPROTEIN"/>
    <property type="match status" value="1"/>
</dbReference>
<protein>
    <recommendedName>
        <fullName evidence="4">6-bladed beta-propeller</fullName>
    </recommendedName>
</protein>
<comment type="caution">
    <text evidence="2">The sequence shown here is derived from an EMBL/GenBank/DDBJ whole genome shotgun (WGS) entry which is preliminary data.</text>
</comment>